<dbReference type="RefSeq" id="XP_073940797.1">
    <property type="nucleotide sequence ID" value="XM_074084696.1"/>
</dbReference>
<reference evidence="2" key="1">
    <citation type="submission" date="2025-08" db="UniProtKB">
        <authorList>
            <consortium name="RefSeq"/>
        </authorList>
    </citation>
    <scope>IDENTIFICATION</scope>
</reference>
<name>A0AC58NGJ7_CASCN</name>
<gene>
    <name evidence="2" type="primary">Cdpf1</name>
</gene>
<dbReference type="Proteomes" id="UP001732720">
    <property type="component" value="Chromosome 8"/>
</dbReference>
<keyword evidence="1" id="KW-1185">Reference proteome</keyword>
<accession>A0AC58NGJ7</accession>
<evidence type="ECO:0000313" key="2">
    <source>
        <dbReference type="RefSeq" id="XP_073940797.1"/>
    </source>
</evidence>
<evidence type="ECO:0000313" key="1">
    <source>
        <dbReference type="Proteomes" id="UP001732720"/>
    </source>
</evidence>
<organism evidence="1 2">
    <name type="scientific">Castor canadensis</name>
    <name type="common">American beaver</name>
    <dbReference type="NCBI Taxonomy" id="51338"/>
    <lineage>
        <taxon>Eukaryota</taxon>
        <taxon>Metazoa</taxon>
        <taxon>Chordata</taxon>
        <taxon>Craniata</taxon>
        <taxon>Vertebrata</taxon>
        <taxon>Euteleostomi</taxon>
        <taxon>Mammalia</taxon>
        <taxon>Eutheria</taxon>
        <taxon>Euarchontoglires</taxon>
        <taxon>Glires</taxon>
        <taxon>Rodentia</taxon>
        <taxon>Castorimorpha</taxon>
        <taxon>Castoridae</taxon>
        <taxon>Castor</taxon>
    </lineage>
</organism>
<sequence length="162" mass="17252">MMASEADCRPLGVFECQLCALTAPYSYVGQKPPNTQSVVNAAYSTPGDSASLVSRRTLVISLRKFSETWQQGQLPPRGPPASPDCGPEYSSLPSRDGAQLGAACLGFPCTTASSTYSLEGWGNRLRGGPKARPLSWSSRAALRAKTWSKGGEASFKFTSEEP</sequence>
<protein>
    <submittedName>
        <fullName evidence="2">Cysteine-rich DPF motif domain-containing protein 1 isoform X1</fullName>
    </submittedName>
</protein>
<proteinExistence type="predicted"/>